<dbReference type="EMBL" id="BAABHD010000024">
    <property type="protein sequence ID" value="GAA4454709.1"/>
    <property type="molecule type" value="Genomic_DNA"/>
</dbReference>
<evidence type="ECO:0000313" key="1">
    <source>
        <dbReference type="EMBL" id="GAA4454709.1"/>
    </source>
</evidence>
<accession>A0ABP8MUT5</accession>
<comment type="caution">
    <text evidence="1">The sequence shown here is derived from an EMBL/GenBank/DDBJ whole genome shotgun (WGS) entry which is preliminary data.</text>
</comment>
<proteinExistence type="predicted"/>
<evidence type="ECO:0000313" key="2">
    <source>
        <dbReference type="Proteomes" id="UP001501175"/>
    </source>
</evidence>
<reference evidence="2" key="1">
    <citation type="journal article" date="2019" name="Int. J. Syst. Evol. Microbiol.">
        <title>The Global Catalogue of Microorganisms (GCM) 10K type strain sequencing project: providing services to taxonomists for standard genome sequencing and annotation.</title>
        <authorList>
            <consortium name="The Broad Institute Genomics Platform"/>
            <consortium name="The Broad Institute Genome Sequencing Center for Infectious Disease"/>
            <person name="Wu L."/>
            <person name="Ma J."/>
        </authorList>
    </citation>
    <scope>NUCLEOTIDE SEQUENCE [LARGE SCALE GENOMIC DNA]</scope>
    <source>
        <strain evidence="2">JCM 17927</strain>
    </source>
</reference>
<name>A0ABP8MUT5_9BACT</name>
<gene>
    <name evidence="1" type="ORF">GCM10023189_21540</name>
</gene>
<sequence length="130" mass="14491">MQVSCEKPACDCLFEQNIVFTILNAKGEDITDQFDAKNVKLTYLNSPGDPVRMEKSCADKSFMFVLFYKSGLYRLDLGNGISKEINVTYNLATKGCCKGYGGIERVQVDGKAIEGRYEICSNTKSYPITI</sequence>
<organism evidence="1 2">
    <name type="scientific">Nibrella saemangeumensis</name>
    <dbReference type="NCBI Taxonomy" id="1084526"/>
    <lineage>
        <taxon>Bacteria</taxon>
        <taxon>Pseudomonadati</taxon>
        <taxon>Bacteroidota</taxon>
        <taxon>Cytophagia</taxon>
        <taxon>Cytophagales</taxon>
        <taxon>Spirosomataceae</taxon>
        <taxon>Nibrella</taxon>
    </lineage>
</organism>
<protein>
    <submittedName>
        <fullName evidence="1">Uncharacterized protein</fullName>
    </submittedName>
</protein>
<keyword evidence="2" id="KW-1185">Reference proteome</keyword>
<dbReference type="Proteomes" id="UP001501175">
    <property type="component" value="Unassembled WGS sequence"/>
</dbReference>